<proteinExistence type="predicted"/>
<dbReference type="Gene3D" id="1.10.10.2910">
    <property type="match status" value="1"/>
</dbReference>
<comment type="caution">
    <text evidence="1">The sequence shown here is derived from an EMBL/GenBank/DDBJ whole genome shotgun (WGS) entry which is preliminary data.</text>
</comment>
<keyword evidence="2" id="KW-1185">Reference proteome</keyword>
<sequence length="249" mass="28678">MLNPEAFEYRNMSNDDYNSTEYVAEGIASATCLYKNKSMMDIDYHDVLDYFNYSHNLKFVSFGTNANFVDQCVNMRKLRIGSVKYSEIDPVFQDAVCGFTIPTAKRAIVLLNGSLYYPRLVFTVLHELSHVFSFYTNPSYLKAFTILNSSDPASTYPEEILPYENAANAMASNLLINTPALCRSLTTGTTFNQLIKKYTISQSALHNRIWDYLVHYLEWDQQIAYNFLMKYRYQGTDGANLMKKAMFSY</sequence>
<reference evidence="1 2" key="1">
    <citation type="submission" date="2020-04" db="EMBL/GenBank/DDBJ databases">
        <title>A novel species of genus Lactobacillus that was isolated from fermented food Zha-chili.</title>
        <authorList>
            <person name="Zhang Z."/>
        </authorList>
    </citation>
    <scope>NUCLEOTIDE SEQUENCE [LARGE SCALE GENOMIC DNA]</scope>
    <source>
        <strain evidence="2">HBUAS51383</strain>
    </source>
</reference>
<dbReference type="RefSeq" id="WP_168925795.1">
    <property type="nucleotide sequence ID" value="NZ_JAAXLJ010000020.1"/>
</dbReference>
<dbReference type="EMBL" id="JAAXLJ010000020">
    <property type="protein sequence ID" value="NLR19204.1"/>
    <property type="molecule type" value="Genomic_DNA"/>
</dbReference>
<protein>
    <submittedName>
        <fullName evidence="1">ImmA/IrrE family metallo-endopeptidase</fullName>
    </submittedName>
</protein>
<dbReference type="Proteomes" id="UP000763447">
    <property type="component" value="Unassembled WGS sequence"/>
</dbReference>
<gene>
    <name evidence="1" type="ORF">HC026_09855</name>
</gene>
<accession>A0ABX1KZY7</accession>
<evidence type="ECO:0000313" key="1">
    <source>
        <dbReference type="EMBL" id="NLR19204.1"/>
    </source>
</evidence>
<name>A0ABX1KZY7_9LACO</name>
<evidence type="ECO:0000313" key="2">
    <source>
        <dbReference type="Proteomes" id="UP000763447"/>
    </source>
</evidence>
<organism evidence="1 2">
    <name type="scientific">Secundilactobacillus angelensis</name>
    <dbReference type="NCBI Taxonomy" id="2722706"/>
    <lineage>
        <taxon>Bacteria</taxon>
        <taxon>Bacillati</taxon>
        <taxon>Bacillota</taxon>
        <taxon>Bacilli</taxon>
        <taxon>Lactobacillales</taxon>
        <taxon>Lactobacillaceae</taxon>
        <taxon>Secundilactobacillus</taxon>
    </lineage>
</organism>